<sequence length="421" mass="48592">MDHCDEPRCHGACGGNTRLLKIKTYFTHPHPYQGLFPLILPFIKCSTNCYKRVLDYQRSDFQYMADPRIDMNISDIETEIAQGWKKRTIRNSTAVCAVRRSSTKCPLPASPSATCAAGTWNMACQSPSDDLPSNLLALPVELLVKVMEYAEPSYEMQGFILRACRTNPTAAMPTQLMFYERRKWAEISLFQVNRAIRRLATGIWGQPARDDVLFDAQRNTVVVQGERVRKCDDSVSDRGFDYKPLLMLQDWGDQYHWIRHNGVLMFQRPMGQVIPWHQPTKMSIRFLEAVRKITIADDNDAISQGDIWEHIWRFLDDCFVNARFITIETRHMDACGAWPGIRTRDHYKARDLWVLSGLLRAENSSGEKQRIFPNLDCVIIEKTTTSCSWEWANWRHALVTRYTGEWLFETGKGNQPNVLIS</sequence>
<evidence type="ECO:0000313" key="2">
    <source>
        <dbReference type="Proteomes" id="UP001295740"/>
    </source>
</evidence>
<accession>A0AAI8VM20</accession>
<gene>
    <name evidence="1" type="ORF">KHLLAP_LOCUS7846</name>
</gene>
<comment type="caution">
    <text evidence="1">The sequence shown here is derived from an EMBL/GenBank/DDBJ whole genome shotgun (WGS) entry which is preliminary data.</text>
</comment>
<dbReference type="Proteomes" id="UP001295740">
    <property type="component" value="Unassembled WGS sequence"/>
</dbReference>
<proteinExistence type="predicted"/>
<organism evidence="1 2">
    <name type="scientific">Anthostomella pinea</name>
    <dbReference type="NCBI Taxonomy" id="933095"/>
    <lineage>
        <taxon>Eukaryota</taxon>
        <taxon>Fungi</taxon>
        <taxon>Dikarya</taxon>
        <taxon>Ascomycota</taxon>
        <taxon>Pezizomycotina</taxon>
        <taxon>Sordariomycetes</taxon>
        <taxon>Xylariomycetidae</taxon>
        <taxon>Xylariales</taxon>
        <taxon>Xylariaceae</taxon>
        <taxon>Anthostomella</taxon>
    </lineage>
</organism>
<protein>
    <submittedName>
        <fullName evidence="1">Uu.00g085640.m01.CDS01</fullName>
    </submittedName>
</protein>
<evidence type="ECO:0000313" key="1">
    <source>
        <dbReference type="EMBL" id="CAJ2507378.1"/>
    </source>
</evidence>
<keyword evidence="2" id="KW-1185">Reference proteome</keyword>
<name>A0AAI8VM20_9PEZI</name>
<reference evidence="1" key="1">
    <citation type="submission" date="2023-10" db="EMBL/GenBank/DDBJ databases">
        <authorList>
            <person name="Hackl T."/>
        </authorList>
    </citation>
    <scope>NUCLEOTIDE SEQUENCE</scope>
</reference>
<dbReference type="AlphaFoldDB" id="A0AAI8VM20"/>
<dbReference type="EMBL" id="CAUWAG010000010">
    <property type="protein sequence ID" value="CAJ2507378.1"/>
    <property type="molecule type" value="Genomic_DNA"/>
</dbReference>